<dbReference type="PANTHER" id="PTHR35525:SF3">
    <property type="entry name" value="BLL6575 PROTEIN"/>
    <property type="match status" value="1"/>
</dbReference>
<proteinExistence type="predicted"/>
<dbReference type="Proteomes" id="UP000749040">
    <property type="component" value="Unassembled WGS sequence"/>
</dbReference>
<feature type="region of interest" description="Disordered" evidence="1">
    <location>
        <begin position="165"/>
        <end position="187"/>
    </location>
</feature>
<feature type="domain" description="Zinc finger CGNR" evidence="2">
    <location>
        <begin position="124"/>
        <end position="167"/>
    </location>
</feature>
<protein>
    <submittedName>
        <fullName evidence="3">CGNR zinc finger domain-containing protein</fullName>
    </submittedName>
</protein>
<evidence type="ECO:0000313" key="3">
    <source>
        <dbReference type="EMBL" id="MBM9506589.1"/>
    </source>
</evidence>
<keyword evidence="4" id="KW-1185">Reference proteome</keyword>
<dbReference type="PANTHER" id="PTHR35525">
    <property type="entry name" value="BLL6575 PROTEIN"/>
    <property type="match status" value="1"/>
</dbReference>
<dbReference type="EMBL" id="JADKYB010000009">
    <property type="protein sequence ID" value="MBM9506589.1"/>
    <property type="molecule type" value="Genomic_DNA"/>
</dbReference>
<sequence length="187" mass="20298">MNGASTADETFLLALVNTTPTVDGTVRDELSDAASARAWLDAHHGEAHAHEDLEVLRSTRDALQGLIRGDATPRDLAAALEDVAYRATLGDDGVVWDLTAPPGRGLAARAVLAWDSLRRSAPGRLRPCGNDECTRFFLDRSKNNSARWCSMAGCGNRLKARRHYERHKGATVPRTRGSEQHASREAG</sequence>
<dbReference type="Pfam" id="PF07336">
    <property type="entry name" value="ABATE"/>
    <property type="match status" value="1"/>
</dbReference>
<comment type="caution">
    <text evidence="3">The sequence shown here is derived from an EMBL/GenBank/DDBJ whole genome shotgun (WGS) entry which is preliminary data.</text>
</comment>
<dbReference type="InterPro" id="IPR021005">
    <property type="entry name" value="Znf_CGNR"/>
</dbReference>
<dbReference type="InterPro" id="IPR010852">
    <property type="entry name" value="ABATE"/>
</dbReference>
<accession>A0ABS2TTC6</accession>
<organism evidence="3 4">
    <name type="scientific">Actinacidiphila acididurans</name>
    <dbReference type="NCBI Taxonomy" id="2784346"/>
    <lineage>
        <taxon>Bacteria</taxon>
        <taxon>Bacillati</taxon>
        <taxon>Actinomycetota</taxon>
        <taxon>Actinomycetes</taxon>
        <taxon>Kitasatosporales</taxon>
        <taxon>Streptomycetaceae</taxon>
        <taxon>Actinacidiphila</taxon>
    </lineage>
</organism>
<dbReference type="RefSeq" id="WP_205358445.1">
    <property type="nucleotide sequence ID" value="NZ_JADKYB010000009.1"/>
</dbReference>
<dbReference type="InterPro" id="IPR023286">
    <property type="entry name" value="ABATE_dom_sf"/>
</dbReference>
<dbReference type="Pfam" id="PF11706">
    <property type="entry name" value="zf-CGNR"/>
    <property type="match status" value="1"/>
</dbReference>
<evidence type="ECO:0000313" key="4">
    <source>
        <dbReference type="Proteomes" id="UP000749040"/>
    </source>
</evidence>
<evidence type="ECO:0000256" key="1">
    <source>
        <dbReference type="SAM" id="MobiDB-lite"/>
    </source>
</evidence>
<gene>
    <name evidence="3" type="ORF">ITX44_18915</name>
</gene>
<dbReference type="Gene3D" id="1.10.3300.10">
    <property type="entry name" value="Jann2411-like domain"/>
    <property type="match status" value="1"/>
</dbReference>
<reference evidence="3 4" key="1">
    <citation type="submission" date="2021-01" db="EMBL/GenBank/DDBJ databases">
        <title>Streptomyces acididurans sp. nov., isolated from a peat swamp forest soil.</title>
        <authorList>
            <person name="Chantavorakit T."/>
            <person name="Duangmal K."/>
        </authorList>
    </citation>
    <scope>NUCLEOTIDE SEQUENCE [LARGE SCALE GENOMIC DNA]</scope>
    <source>
        <strain evidence="3 4">KK5PA1</strain>
    </source>
</reference>
<evidence type="ECO:0000259" key="2">
    <source>
        <dbReference type="Pfam" id="PF11706"/>
    </source>
</evidence>
<dbReference type="SUPFAM" id="SSF160904">
    <property type="entry name" value="Jann2411-like"/>
    <property type="match status" value="1"/>
</dbReference>
<feature type="compositionally biased region" description="Basic and acidic residues" evidence="1">
    <location>
        <begin position="176"/>
        <end position="187"/>
    </location>
</feature>
<name>A0ABS2TTC6_9ACTN</name>